<accession>A0ABS9SM19</accession>
<proteinExistence type="predicted"/>
<dbReference type="RefSeq" id="WP_240831347.1">
    <property type="nucleotide sequence ID" value="NZ_JAKWBL010000003.1"/>
</dbReference>
<reference evidence="1 2" key="1">
    <citation type="submission" date="2022-02" db="EMBL/GenBank/DDBJ databases">
        <authorList>
            <person name="Min J."/>
        </authorList>
    </citation>
    <scope>NUCLEOTIDE SEQUENCE [LARGE SCALE GENOMIC DNA]</scope>
    <source>
        <strain evidence="1 2">GR10-1</strain>
    </source>
</reference>
<protein>
    <submittedName>
        <fullName evidence="1">Uncharacterized protein</fullName>
    </submittedName>
</protein>
<sequence length="88" mass="10737">MNIKDLETVFLFFYDNRANYHHFKDVKQNLREHSLTDLELLAGLEKLVKDGYIIEEEKLRRIISERDNTVKDEYKTWAWFISYDGIFF</sequence>
<keyword evidence="2" id="KW-1185">Reference proteome</keyword>
<comment type="caution">
    <text evidence="1">The sequence shown here is derived from an EMBL/GenBank/DDBJ whole genome shotgun (WGS) entry which is preliminary data.</text>
</comment>
<dbReference type="EMBL" id="JAKWBL010000003">
    <property type="protein sequence ID" value="MCH5599429.1"/>
    <property type="molecule type" value="Genomic_DNA"/>
</dbReference>
<gene>
    <name evidence="1" type="ORF">MKP09_16680</name>
</gene>
<evidence type="ECO:0000313" key="2">
    <source>
        <dbReference type="Proteomes" id="UP001202248"/>
    </source>
</evidence>
<name>A0ABS9SM19_9BACT</name>
<dbReference type="Proteomes" id="UP001202248">
    <property type="component" value="Unassembled WGS sequence"/>
</dbReference>
<evidence type="ECO:0000313" key="1">
    <source>
        <dbReference type="EMBL" id="MCH5599429.1"/>
    </source>
</evidence>
<organism evidence="1 2">
    <name type="scientific">Niabella ginsengisoli</name>
    <dbReference type="NCBI Taxonomy" id="522298"/>
    <lineage>
        <taxon>Bacteria</taxon>
        <taxon>Pseudomonadati</taxon>
        <taxon>Bacteroidota</taxon>
        <taxon>Chitinophagia</taxon>
        <taxon>Chitinophagales</taxon>
        <taxon>Chitinophagaceae</taxon>
        <taxon>Niabella</taxon>
    </lineage>
</organism>